<dbReference type="STRING" id="930129.SAMN05216352_101521"/>
<comment type="similarity">
    <text evidence="1">Belongs to the carbon-nitrogen hydrolase superfamily. NIT1/NIT2 family.</text>
</comment>
<dbReference type="SUPFAM" id="SSF56317">
    <property type="entry name" value="Carbon-nitrogen hydrolase"/>
    <property type="match status" value="1"/>
</dbReference>
<evidence type="ECO:0000259" key="2">
    <source>
        <dbReference type="PROSITE" id="PS50263"/>
    </source>
</evidence>
<dbReference type="PANTHER" id="PTHR23088:SF27">
    <property type="entry name" value="DEAMINATED GLUTATHIONE AMIDASE"/>
    <property type="match status" value="1"/>
</dbReference>
<protein>
    <submittedName>
        <fullName evidence="3">Predicted amidohydrolase</fullName>
    </submittedName>
</protein>
<dbReference type="RefSeq" id="WP_139185889.1">
    <property type="nucleotide sequence ID" value="NZ_FNDU01000001.1"/>
</dbReference>
<dbReference type="Gene3D" id="3.60.110.10">
    <property type="entry name" value="Carbon-nitrogen hydrolase"/>
    <property type="match status" value="1"/>
</dbReference>
<dbReference type="PANTHER" id="PTHR23088">
    <property type="entry name" value="NITRILASE-RELATED"/>
    <property type="match status" value="1"/>
</dbReference>
<dbReference type="InterPro" id="IPR036526">
    <property type="entry name" value="C-N_Hydrolase_sf"/>
</dbReference>
<organism evidence="3 4">
    <name type="scientific">Alteribacillus bidgolensis</name>
    <dbReference type="NCBI Taxonomy" id="930129"/>
    <lineage>
        <taxon>Bacteria</taxon>
        <taxon>Bacillati</taxon>
        <taxon>Bacillota</taxon>
        <taxon>Bacilli</taxon>
        <taxon>Bacillales</taxon>
        <taxon>Bacillaceae</taxon>
        <taxon>Alteribacillus</taxon>
    </lineage>
</organism>
<accession>A0A1G8D366</accession>
<feature type="domain" description="CN hydrolase" evidence="2">
    <location>
        <begin position="6"/>
        <end position="241"/>
    </location>
</feature>
<evidence type="ECO:0000256" key="1">
    <source>
        <dbReference type="ARBA" id="ARBA00010613"/>
    </source>
</evidence>
<sequence>MTKNSFKICLAQQLSFHGEVEENKKHCAETVRIAASKGTDLVVFPELTLSGYHAEKEMFFQLAEPAQKNTPSIEFFRNLSEKTGMAIVVSFPERSGDQLYIMTAFIDEPKGQLGFYRKSKLWGAEKEIFSPGPKSYDPFSTRFGRIGILLCFDMEFPEPARELAKKGTDLIICPSVWSKTAKLRWDIQLPCRALDNQCYVAGVNTISDNACGSTQWIDPFGKVLQKASIHQEELIYGHFDKNVLEKARSEIPYLKEMNF</sequence>
<gene>
    <name evidence="3" type="ORF">SAMN05216352_101521</name>
</gene>
<evidence type="ECO:0000313" key="3">
    <source>
        <dbReference type="EMBL" id="SDH51620.1"/>
    </source>
</evidence>
<dbReference type="PROSITE" id="PS50263">
    <property type="entry name" value="CN_HYDROLASE"/>
    <property type="match status" value="1"/>
</dbReference>
<dbReference type="GO" id="GO:0016787">
    <property type="term" value="F:hydrolase activity"/>
    <property type="evidence" value="ECO:0007669"/>
    <property type="project" value="UniProtKB-KW"/>
</dbReference>
<dbReference type="AlphaFoldDB" id="A0A1G8D366"/>
<dbReference type="InterPro" id="IPR003010">
    <property type="entry name" value="C-N_Hydrolase"/>
</dbReference>
<keyword evidence="3" id="KW-0378">Hydrolase</keyword>
<name>A0A1G8D366_9BACI</name>
<dbReference type="EMBL" id="FNDU01000001">
    <property type="protein sequence ID" value="SDH51620.1"/>
    <property type="molecule type" value="Genomic_DNA"/>
</dbReference>
<proteinExistence type="inferred from homology"/>
<evidence type="ECO:0000313" key="4">
    <source>
        <dbReference type="Proteomes" id="UP000199017"/>
    </source>
</evidence>
<dbReference type="Proteomes" id="UP000199017">
    <property type="component" value="Unassembled WGS sequence"/>
</dbReference>
<dbReference type="Pfam" id="PF00795">
    <property type="entry name" value="CN_hydrolase"/>
    <property type="match status" value="1"/>
</dbReference>
<keyword evidence="4" id="KW-1185">Reference proteome</keyword>
<reference evidence="3 4" key="1">
    <citation type="submission" date="2016-10" db="EMBL/GenBank/DDBJ databases">
        <authorList>
            <person name="de Groot N.N."/>
        </authorList>
    </citation>
    <scope>NUCLEOTIDE SEQUENCE [LARGE SCALE GENOMIC DNA]</scope>
    <source>
        <strain evidence="4">P4B,CCM 7963,CECT 7998,DSM 25260,IBRC-M 10614,KCTC 13821</strain>
    </source>
</reference>